<dbReference type="PANTHER" id="PTHR11717">
    <property type="entry name" value="LOW MOLECULAR WEIGHT PROTEIN TYROSINE PHOSPHATASE"/>
    <property type="match status" value="1"/>
</dbReference>
<keyword evidence="2" id="KW-0378">Hydrolase</keyword>
<proteinExistence type="inferred from homology"/>
<sequence length="171" mass="18409">MRILYVCTGNICRSPTAERLTTAYAAEAGRDDLSAHSAGTRAMVGYGMEPTAALVLQQLGGDPDGFAARRITPQIAEDSDMIITMSEKHRAKVIQLAPRRMRVTFTLREAARLQNATGARTVAELTTARAQMSAPEPEDIVDPIGRDEETFVAVGSEIADLLLPLLAALRA</sequence>
<dbReference type="InterPro" id="IPR036196">
    <property type="entry name" value="Ptyr_pPase_sf"/>
</dbReference>
<dbReference type="GO" id="GO:0004725">
    <property type="term" value="F:protein tyrosine phosphatase activity"/>
    <property type="evidence" value="ECO:0007669"/>
    <property type="project" value="InterPro"/>
</dbReference>
<feature type="domain" description="Phosphotyrosine protein phosphatase I" evidence="5">
    <location>
        <begin position="1"/>
        <end position="168"/>
    </location>
</feature>
<feature type="active site" description="Nucleophile" evidence="4">
    <location>
        <position position="13"/>
    </location>
</feature>
<dbReference type="AlphaFoldDB" id="A0A0V9UQR1"/>
<evidence type="ECO:0000313" key="6">
    <source>
        <dbReference type="EMBL" id="KSZ60334.1"/>
    </source>
</evidence>
<dbReference type="InterPro" id="IPR023485">
    <property type="entry name" value="Ptyr_pPase"/>
</dbReference>
<dbReference type="SUPFAM" id="SSF52788">
    <property type="entry name" value="Phosphotyrosine protein phosphatases I"/>
    <property type="match status" value="1"/>
</dbReference>
<dbReference type="SMART" id="SM00226">
    <property type="entry name" value="LMWPc"/>
    <property type="match status" value="1"/>
</dbReference>
<protein>
    <submittedName>
        <fullName evidence="6">Protein tyrosine phosphatase</fullName>
    </submittedName>
</protein>
<comment type="caution">
    <text evidence="6">The sequence shown here is derived from an EMBL/GenBank/DDBJ whole genome shotgun (WGS) entry which is preliminary data.</text>
</comment>
<dbReference type="RefSeq" id="WP_060650450.1">
    <property type="nucleotide sequence ID" value="NZ_AZXY01000001.1"/>
</dbReference>
<feature type="active site" description="Nucleophile" evidence="4">
    <location>
        <position position="7"/>
    </location>
</feature>
<dbReference type="InterPro" id="IPR017867">
    <property type="entry name" value="Tyr_phospatase_low_mol_wt"/>
</dbReference>
<evidence type="ECO:0000256" key="2">
    <source>
        <dbReference type="ARBA" id="ARBA00022801"/>
    </source>
</evidence>
<dbReference type="PATRIC" id="fig|1441730.3.peg.520"/>
<evidence type="ECO:0000256" key="4">
    <source>
        <dbReference type="PIRSR" id="PIRSR617867-1"/>
    </source>
</evidence>
<dbReference type="Gene3D" id="3.40.50.2300">
    <property type="match status" value="1"/>
</dbReference>
<evidence type="ECO:0000313" key="7">
    <source>
        <dbReference type="Proteomes" id="UP000053060"/>
    </source>
</evidence>
<evidence type="ECO:0000259" key="5">
    <source>
        <dbReference type="SMART" id="SM00226"/>
    </source>
</evidence>
<dbReference type="EMBL" id="AZXY01000001">
    <property type="protein sequence ID" value="KSZ60334.1"/>
    <property type="molecule type" value="Genomic_DNA"/>
</dbReference>
<evidence type="ECO:0000256" key="1">
    <source>
        <dbReference type="ARBA" id="ARBA00011063"/>
    </source>
</evidence>
<dbReference type="Pfam" id="PF01451">
    <property type="entry name" value="LMWPc"/>
    <property type="match status" value="1"/>
</dbReference>
<dbReference type="Proteomes" id="UP000053060">
    <property type="component" value="Unassembled WGS sequence"/>
</dbReference>
<dbReference type="InterPro" id="IPR050438">
    <property type="entry name" value="LMW_PTPase"/>
</dbReference>
<organism evidence="6 7">
    <name type="scientific">Rhodococcus pyridinivorans KG-16</name>
    <dbReference type="NCBI Taxonomy" id="1441730"/>
    <lineage>
        <taxon>Bacteria</taxon>
        <taxon>Bacillati</taxon>
        <taxon>Actinomycetota</taxon>
        <taxon>Actinomycetes</taxon>
        <taxon>Mycobacteriales</taxon>
        <taxon>Nocardiaceae</taxon>
        <taxon>Rhodococcus</taxon>
    </lineage>
</organism>
<accession>A0A0V9UQR1</accession>
<comment type="similarity">
    <text evidence="1">Belongs to the low molecular weight phosphotyrosine protein phosphatase family.</text>
</comment>
<name>A0A0V9UQR1_9NOCA</name>
<dbReference type="PANTHER" id="PTHR11717:SF31">
    <property type="entry name" value="LOW MOLECULAR WEIGHT PROTEIN-TYROSINE-PHOSPHATASE ETP-RELATED"/>
    <property type="match status" value="1"/>
</dbReference>
<evidence type="ECO:0000256" key="3">
    <source>
        <dbReference type="ARBA" id="ARBA00022912"/>
    </source>
</evidence>
<dbReference type="PRINTS" id="PR00719">
    <property type="entry name" value="LMWPTPASE"/>
</dbReference>
<gene>
    <name evidence="6" type="ORF">Z045_02455</name>
</gene>
<keyword evidence="3" id="KW-0904">Protein phosphatase</keyword>
<reference evidence="7" key="1">
    <citation type="submission" date="2015-01" db="EMBL/GenBank/DDBJ databases">
        <title>Draft genome sequence of Rhodococcus pyridinivorans strain KG-16, a hydrocarbon-degrading bacterium.</title>
        <authorList>
            <person name="Aggarwal R.K."/>
            <person name="Dawar C."/>
        </authorList>
    </citation>
    <scope>NUCLEOTIDE SEQUENCE [LARGE SCALE GENOMIC DNA]</scope>
    <source>
        <strain evidence="7">KG-16</strain>
    </source>
</reference>
<reference evidence="6 7" key="2">
    <citation type="journal article" date="2016" name="Genome Announc.">
        <title>Draft Genome Sequence of a Versatile Hydrocarbon-Degrading Bacterium, Rhodococcus pyridinivorans Strain KG-16, Collected from Oil Fields in India.</title>
        <authorList>
            <person name="Aggarwal R.K."/>
            <person name="Dawar C."/>
            <person name="Phanindranath R."/>
            <person name="Mutnuri L."/>
            <person name="Dayal A.M."/>
        </authorList>
    </citation>
    <scope>NUCLEOTIDE SEQUENCE [LARGE SCALE GENOMIC DNA]</scope>
    <source>
        <strain evidence="6 7">KG-16</strain>
    </source>
</reference>